<dbReference type="RefSeq" id="XP_024708048.1">
    <property type="nucleotide sequence ID" value="XM_024851404.1"/>
</dbReference>
<evidence type="ECO:0000313" key="23">
    <source>
        <dbReference type="Proteomes" id="UP000234275"/>
    </source>
</evidence>
<feature type="active site" description="Charge relay system" evidence="18">
    <location>
        <position position="285"/>
    </location>
</feature>
<dbReference type="STRING" id="1392250.A0A2I2GIN5"/>
<comment type="subcellular location">
    <subcellularLocation>
        <location evidence="4">Secreted</location>
        <location evidence="4">Extracellular space</location>
    </subcellularLocation>
</comment>
<comment type="caution">
    <text evidence="22">The sequence shown here is derived from an EMBL/GenBank/DDBJ whole genome shotgun (WGS) entry which is preliminary data.</text>
</comment>
<dbReference type="CDD" id="cd04056">
    <property type="entry name" value="Peptidases_S53"/>
    <property type="match status" value="1"/>
</dbReference>
<dbReference type="EC" id="3.4.14.10" evidence="6"/>
<dbReference type="GO" id="GO:0008541">
    <property type="term" value="C:proteasome regulatory particle, lid subcomplex"/>
    <property type="evidence" value="ECO:0007669"/>
    <property type="project" value="UniProtKB-ARBA"/>
</dbReference>
<dbReference type="GO" id="GO:0004252">
    <property type="term" value="F:serine-type endopeptidase activity"/>
    <property type="evidence" value="ECO:0007669"/>
    <property type="project" value="UniProtKB-UniRule"/>
</dbReference>
<keyword evidence="10 19" id="KW-0732">Signal</keyword>
<evidence type="ECO:0000256" key="14">
    <source>
        <dbReference type="ARBA" id="ARBA00022942"/>
    </source>
</evidence>
<keyword evidence="17" id="KW-0325">Glycoprotein</keyword>
<comment type="catalytic activity">
    <reaction evidence="1">
        <text>Release of an N-terminal tripeptide from a polypeptide.</text>
        <dbReference type="EC" id="3.4.14.10"/>
    </reaction>
</comment>
<evidence type="ECO:0000256" key="4">
    <source>
        <dbReference type="ARBA" id="ARBA00004239"/>
    </source>
</evidence>
<evidence type="ECO:0000256" key="12">
    <source>
        <dbReference type="ARBA" id="ARBA00022825"/>
    </source>
</evidence>
<dbReference type="VEuPathDB" id="FungiDB:P170DRAFT_454024"/>
<dbReference type="InterPro" id="IPR033464">
    <property type="entry name" value="CSN8_PSD8_EIF3K"/>
</dbReference>
<evidence type="ECO:0000256" key="9">
    <source>
        <dbReference type="ARBA" id="ARBA00022723"/>
    </source>
</evidence>
<keyword evidence="23" id="KW-1185">Reference proteome</keyword>
<dbReference type="Gene3D" id="1.25.40.990">
    <property type="match status" value="1"/>
</dbReference>
<name>A0A2I2GIN5_9EURO</name>
<evidence type="ECO:0000256" key="11">
    <source>
        <dbReference type="ARBA" id="ARBA00022801"/>
    </source>
</evidence>
<evidence type="ECO:0000256" key="10">
    <source>
        <dbReference type="ARBA" id="ARBA00022729"/>
    </source>
</evidence>
<dbReference type="PROSITE" id="PS51695">
    <property type="entry name" value="SEDOLISIN"/>
    <property type="match status" value="1"/>
</dbReference>
<evidence type="ECO:0000256" key="13">
    <source>
        <dbReference type="ARBA" id="ARBA00022837"/>
    </source>
</evidence>
<feature type="active site" description="Charge relay system" evidence="18">
    <location>
        <position position="500"/>
    </location>
</feature>
<keyword evidence="9" id="KW-0479">Metal-binding</keyword>
<evidence type="ECO:0000259" key="20">
    <source>
        <dbReference type="PROSITE" id="PS50250"/>
    </source>
</evidence>
<evidence type="ECO:0000259" key="21">
    <source>
        <dbReference type="PROSITE" id="PS51695"/>
    </source>
</evidence>
<dbReference type="GO" id="GO:0046872">
    <property type="term" value="F:metal ion binding"/>
    <property type="evidence" value="ECO:0007669"/>
    <property type="project" value="UniProtKB-KW"/>
</dbReference>
<evidence type="ECO:0000313" key="22">
    <source>
        <dbReference type="EMBL" id="PLB52746.1"/>
    </source>
</evidence>
<reference evidence="22 23" key="1">
    <citation type="submission" date="2016-12" db="EMBL/GenBank/DDBJ databases">
        <title>The genomes of Aspergillus section Nigri reveals drivers in fungal speciation.</title>
        <authorList>
            <consortium name="DOE Joint Genome Institute"/>
            <person name="Vesth T.C."/>
            <person name="Nybo J."/>
            <person name="Theobald S."/>
            <person name="Brandl J."/>
            <person name="Frisvad J.C."/>
            <person name="Nielsen K.F."/>
            <person name="Lyhne E.K."/>
            <person name="Kogle M.E."/>
            <person name="Kuo A."/>
            <person name="Riley R."/>
            <person name="Clum A."/>
            <person name="Nolan M."/>
            <person name="Lipzen A."/>
            <person name="Salamov A."/>
            <person name="Henrissat B."/>
            <person name="Wiebenga A."/>
            <person name="De Vries R.P."/>
            <person name="Grigoriev I.V."/>
            <person name="Mortensen U.H."/>
            <person name="Andersen M.R."/>
            <person name="Baker S.E."/>
        </authorList>
    </citation>
    <scope>NUCLEOTIDE SEQUENCE [LARGE SCALE GENOMIC DNA]</scope>
    <source>
        <strain evidence="22 23">IBT 23096</strain>
    </source>
</reference>
<dbReference type="InterPro" id="IPR030400">
    <property type="entry name" value="Sedolisin_dom"/>
</dbReference>
<keyword evidence="13" id="KW-0106">Calcium</keyword>
<dbReference type="GO" id="GO:0008240">
    <property type="term" value="F:tripeptidyl-peptidase activity"/>
    <property type="evidence" value="ECO:0007669"/>
    <property type="project" value="UniProtKB-EC"/>
</dbReference>
<comment type="function">
    <text evidence="3">Secreted tripeptidyl-peptidase which degrades proteins at acidic pHs and is involved in virulence.</text>
</comment>
<evidence type="ECO:0000256" key="19">
    <source>
        <dbReference type="SAM" id="SignalP"/>
    </source>
</evidence>
<dbReference type="GO" id="GO:0005576">
    <property type="term" value="C:extracellular region"/>
    <property type="evidence" value="ECO:0007669"/>
    <property type="project" value="UniProtKB-SubCell"/>
</dbReference>
<evidence type="ECO:0000256" key="2">
    <source>
        <dbReference type="ARBA" id="ARBA00001913"/>
    </source>
</evidence>
<keyword evidence="8 18" id="KW-0645">Protease</keyword>
<dbReference type="SMART" id="SM00944">
    <property type="entry name" value="Pro-kuma_activ"/>
    <property type="match status" value="1"/>
</dbReference>
<evidence type="ECO:0000256" key="7">
    <source>
        <dbReference type="ARBA" id="ARBA00022525"/>
    </source>
</evidence>
<dbReference type="GeneID" id="36559103"/>
<comment type="similarity">
    <text evidence="5">Belongs to the proteasome subunit S14 family.</text>
</comment>
<dbReference type="PANTHER" id="PTHR14218">
    <property type="entry name" value="PROTEASE S8 TRIPEPTIDYL PEPTIDASE I CLN2"/>
    <property type="match status" value="1"/>
</dbReference>
<evidence type="ECO:0000256" key="3">
    <source>
        <dbReference type="ARBA" id="ARBA00002451"/>
    </source>
</evidence>
<sequence>MGFFSSFTGTLSLVLSCLYLCVVAESGYAVVERLNDVPDGWIKGSAPLPSQPMRLHLALHQENAHGFEQRVVDLSTPGHPDYGRHMKRSDIRDSVRPSDQALDSVLFWLTSKDIPYETLDVHGNWITFTVPLYQAEALLETRFHNFYNTETGATVIRTLEYSVPEEVYPYVHLVQPTTRFGRLVSQAEMPQFKPTAATFEELSANCSSTITPDCLRELYGVYDTEADPDPRNRLGVSGFLDQYARYGDFHDFMQLYAPNRTDTNFTVVSINGGLNLQNASRSSSEASLDIQYAAALAYNSFATYYTTGGRGPAVPNVGESDESESTNEPYLEQLHYLLDLPDEELPAVLTTSYGEDEQTVPESYSNATCNLFAQLGARGVSVIFSSGDSGVGESCITNDGTNRTRFQPTFPASCPFVTSVGGTYGIKPEKAIGFSGGGFSERFARPQYQDESVGRYLEELGDRWDGLYNRNGRGIPDVAAQAANFLVVDKGNIIKIGGTSASGPAFAAIISRLNAVRLEEKMPRLGFLNPWLYSLNQTGFTDIVDAGSIGCRSGPGPQVPYASWNATKATMADLRSLVSELHNALNQKQPDAANNLMSRAKRTLLLQNALIPTPSTSPEVIALAREILELGALASIRQTDAPTFTRYYQQLQPFYDLERDSSNPGNVDFKTSQRSKITGLYMLLLLSMGDSTTFHTVLEGLVEEASLKGHSVEDDPYIKYPVELERNLMEGSYDKVWRETNSERVPSEDFALFSNVLVGTIRSEIADCSEKAYPSLPISNAKNLLFLESEGAVIEFAQQRGWVLRDGRIYFPVEPEAAARSEKDILVASGTIIENAIGYARELETIV</sequence>
<gene>
    <name evidence="22" type="ORF">P170DRAFT_454024</name>
</gene>
<dbReference type="InterPro" id="IPR050819">
    <property type="entry name" value="Tripeptidyl-peptidase_I"/>
</dbReference>
<organism evidence="22 23">
    <name type="scientific">Aspergillus steynii IBT 23096</name>
    <dbReference type="NCBI Taxonomy" id="1392250"/>
    <lineage>
        <taxon>Eukaryota</taxon>
        <taxon>Fungi</taxon>
        <taxon>Dikarya</taxon>
        <taxon>Ascomycota</taxon>
        <taxon>Pezizomycotina</taxon>
        <taxon>Eurotiomycetes</taxon>
        <taxon>Eurotiomycetidae</taxon>
        <taxon>Eurotiales</taxon>
        <taxon>Aspergillaceae</taxon>
        <taxon>Aspergillus</taxon>
        <taxon>Aspergillus subgen. Circumdati</taxon>
    </lineage>
</organism>
<dbReference type="PROSITE" id="PS50250">
    <property type="entry name" value="PCI"/>
    <property type="match status" value="1"/>
</dbReference>
<feature type="signal peptide" evidence="19">
    <location>
        <begin position="1"/>
        <end position="24"/>
    </location>
</feature>
<dbReference type="FunFam" id="1.25.40.990:FF:000001">
    <property type="entry name" value="26S proteasome non-ATPase regulatory subunit"/>
    <property type="match status" value="1"/>
</dbReference>
<evidence type="ECO:0000256" key="5">
    <source>
        <dbReference type="ARBA" id="ARBA00009627"/>
    </source>
</evidence>
<protein>
    <recommendedName>
        <fullName evidence="6">tripeptidyl-peptidase II</fullName>
        <ecNumber evidence="6">3.4.14.10</ecNumber>
    </recommendedName>
</protein>
<evidence type="ECO:0000256" key="8">
    <source>
        <dbReference type="ARBA" id="ARBA00022670"/>
    </source>
</evidence>
<keyword evidence="15" id="KW-0843">Virulence</keyword>
<dbReference type="Gene3D" id="3.40.50.200">
    <property type="entry name" value="Peptidase S8/S53 domain"/>
    <property type="match status" value="1"/>
</dbReference>
<comment type="caution">
    <text evidence="18">Lacks conserved residue(s) required for the propagation of feature annotation.</text>
</comment>
<dbReference type="Pfam" id="PF09286">
    <property type="entry name" value="Pro-kuma_activ"/>
    <property type="match status" value="1"/>
</dbReference>
<keyword evidence="16" id="KW-0865">Zymogen</keyword>
<dbReference type="InterPro" id="IPR015366">
    <property type="entry name" value="S53_propep"/>
</dbReference>
<dbReference type="SUPFAM" id="SSF52743">
    <property type="entry name" value="Subtilisin-like"/>
    <property type="match status" value="1"/>
</dbReference>
<keyword evidence="7" id="KW-0964">Secreted</keyword>
<dbReference type="Proteomes" id="UP000234275">
    <property type="component" value="Unassembled WGS sequence"/>
</dbReference>
<dbReference type="InterPro" id="IPR036852">
    <property type="entry name" value="Peptidase_S8/S53_dom_sf"/>
</dbReference>
<evidence type="ECO:0000256" key="18">
    <source>
        <dbReference type="PROSITE-ProRule" id="PRU01032"/>
    </source>
</evidence>
<comment type="cofactor">
    <cofactor evidence="2">
        <name>Ca(2+)</name>
        <dbReference type="ChEBI" id="CHEBI:29108"/>
    </cofactor>
</comment>
<proteinExistence type="inferred from homology"/>
<dbReference type="GO" id="GO:0006508">
    <property type="term" value="P:proteolysis"/>
    <property type="evidence" value="ECO:0007669"/>
    <property type="project" value="UniProtKB-KW"/>
</dbReference>
<feature type="domain" description="PCI" evidence="20">
    <location>
        <begin position="643"/>
        <end position="827"/>
    </location>
</feature>
<dbReference type="EMBL" id="MSFO01000002">
    <property type="protein sequence ID" value="PLB52746.1"/>
    <property type="molecule type" value="Genomic_DNA"/>
</dbReference>
<evidence type="ECO:0000256" key="6">
    <source>
        <dbReference type="ARBA" id="ARBA00012462"/>
    </source>
</evidence>
<dbReference type="PANTHER" id="PTHR14218:SF32">
    <property type="entry name" value="TRIPEPTIDYL PEPTIDASE SED3 (AFU_ORTHOLOGUE AFUA_3G08930)"/>
    <property type="match status" value="1"/>
</dbReference>
<keyword evidence="14" id="KW-0647">Proteasome</keyword>
<dbReference type="SUPFAM" id="SSF54897">
    <property type="entry name" value="Protease propeptides/inhibitors"/>
    <property type="match status" value="1"/>
</dbReference>
<dbReference type="AlphaFoldDB" id="A0A2I2GIN5"/>
<dbReference type="InterPro" id="IPR000717">
    <property type="entry name" value="PCI_dom"/>
</dbReference>
<evidence type="ECO:0000256" key="16">
    <source>
        <dbReference type="ARBA" id="ARBA00023145"/>
    </source>
</evidence>
<evidence type="ECO:0000256" key="1">
    <source>
        <dbReference type="ARBA" id="ARBA00001910"/>
    </source>
</evidence>
<accession>A0A2I2GIN5</accession>
<dbReference type="FunFam" id="3.40.50.200:FF:000015">
    <property type="entry name" value="Tripeptidyl peptidase A"/>
    <property type="match status" value="1"/>
</dbReference>
<dbReference type="OrthoDB" id="409122at2759"/>
<evidence type="ECO:0000256" key="15">
    <source>
        <dbReference type="ARBA" id="ARBA00023026"/>
    </source>
</evidence>
<dbReference type="CDD" id="cd11377">
    <property type="entry name" value="Pro-peptidase_S53"/>
    <property type="match status" value="1"/>
</dbReference>
<evidence type="ECO:0000256" key="17">
    <source>
        <dbReference type="ARBA" id="ARBA00023180"/>
    </source>
</evidence>
<feature type="domain" description="Peptidase S53" evidence="21">
    <location>
        <begin position="209"/>
        <end position="585"/>
    </location>
</feature>
<dbReference type="Pfam" id="PF10075">
    <property type="entry name" value="CSN8_PSD8_EIF3K"/>
    <property type="match status" value="1"/>
</dbReference>
<keyword evidence="11 18" id="KW-0378">Hydrolase</keyword>
<feature type="active site" description="Charge relay system" evidence="18">
    <location>
        <position position="289"/>
    </location>
</feature>
<feature type="chain" id="PRO_5014197799" description="tripeptidyl-peptidase II" evidence="19">
    <location>
        <begin position="25"/>
        <end position="847"/>
    </location>
</feature>
<keyword evidence="12 18" id="KW-0720">Serine protease</keyword>